<evidence type="ECO:0000259" key="2">
    <source>
        <dbReference type="PROSITE" id="PS50110"/>
    </source>
</evidence>
<dbReference type="GO" id="GO:0000160">
    <property type="term" value="P:phosphorelay signal transduction system"/>
    <property type="evidence" value="ECO:0007669"/>
    <property type="project" value="InterPro"/>
</dbReference>
<protein>
    <submittedName>
        <fullName evidence="3">5'-methylthioadenosine/S-adenosylhomocysteine nucleosidase</fullName>
    </submittedName>
</protein>
<evidence type="ECO:0000313" key="3">
    <source>
        <dbReference type="EMBL" id="QDT44617.1"/>
    </source>
</evidence>
<sequence length="406" mass="45127">MLKVIIVEDDNVKATQVADVCKETVDVDLTIVETVYDAGQKLKSNQYDLMVLDVKLPMRPGDSVREDAGIKLLQHLKTRKEFKIPFHVIGLTAHEEKLNEYKKQFEDFTWILMYYDTSSDLWVKQLTNGLIHVANVNNIEKQKDYHTDLAIVTALQSPELDQVLMLEGNWQQTSISGDDTLYYRGEFKSCGKTISVIAASAIQAGMTATTGLAMKICQHFKPKYIAMTGIAAGVRGNFGDILIADQSWDYGSGKIKLGIDNSKNESSIFEPAPTAIRLSPKILEEMQAFLTNDHILKQIELDWDGVRAATPLSALIGPIASGAAVIENRNIIDAIKAHDRKLVGVEMEIYGLFLASLICPGPRPTAMAFKSICDFGDSEKSDDYQNYAAYTSSKFLYYFALSVLAK</sequence>
<proteinExistence type="predicted"/>
<dbReference type="InterPro" id="IPR035994">
    <property type="entry name" value="Nucleoside_phosphorylase_sf"/>
</dbReference>
<dbReference type="AlphaFoldDB" id="A0A517RL60"/>
<dbReference type="PROSITE" id="PS50110">
    <property type="entry name" value="RESPONSE_REGULATORY"/>
    <property type="match status" value="1"/>
</dbReference>
<gene>
    <name evidence="3" type="ORF">Pan241w_47300</name>
</gene>
<dbReference type="GO" id="GO:0008930">
    <property type="term" value="F:methylthioadenosine nucleosidase activity"/>
    <property type="evidence" value="ECO:0007669"/>
    <property type="project" value="TreeGrafter"/>
</dbReference>
<evidence type="ECO:0000313" key="4">
    <source>
        <dbReference type="Proteomes" id="UP000317171"/>
    </source>
</evidence>
<dbReference type="Proteomes" id="UP000317171">
    <property type="component" value="Chromosome"/>
</dbReference>
<dbReference type="GO" id="GO:0019284">
    <property type="term" value="P:L-methionine salvage from S-adenosylmethionine"/>
    <property type="evidence" value="ECO:0007669"/>
    <property type="project" value="TreeGrafter"/>
</dbReference>
<dbReference type="OrthoDB" id="2988699at2"/>
<dbReference type="SUPFAM" id="SSF53167">
    <property type="entry name" value="Purine and uridine phosphorylases"/>
    <property type="match status" value="1"/>
</dbReference>
<dbReference type="GO" id="GO:0005829">
    <property type="term" value="C:cytosol"/>
    <property type="evidence" value="ECO:0007669"/>
    <property type="project" value="TreeGrafter"/>
</dbReference>
<dbReference type="GO" id="GO:0008782">
    <property type="term" value="F:adenosylhomocysteine nucleosidase activity"/>
    <property type="evidence" value="ECO:0007669"/>
    <property type="project" value="TreeGrafter"/>
</dbReference>
<name>A0A517RL60_9PLAN</name>
<dbReference type="GO" id="GO:0009116">
    <property type="term" value="P:nucleoside metabolic process"/>
    <property type="evidence" value="ECO:0007669"/>
    <property type="project" value="InterPro"/>
</dbReference>
<keyword evidence="4" id="KW-1185">Reference proteome</keyword>
<dbReference type="Gene3D" id="3.40.50.2300">
    <property type="match status" value="1"/>
</dbReference>
<dbReference type="EMBL" id="CP036269">
    <property type="protein sequence ID" value="QDT44617.1"/>
    <property type="molecule type" value="Genomic_DNA"/>
</dbReference>
<dbReference type="PANTHER" id="PTHR46832:SF1">
    <property type="entry name" value="5'-METHYLTHIOADENOSINE_S-ADENOSYLHOMOCYSTEINE NUCLEOSIDASE"/>
    <property type="match status" value="1"/>
</dbReference>
<keyword evidence="1" id="KW-0597">Phosphoprotein</keyword>
<dbReference type="RefSeq" id="WP_145220222.1">
    <property type="nucleotide sequence ID" value="NZ_CP036269.1"/>
</dbReference>
<dbReference type="KEGG" id="gaz:Pan241w_47300"/>
<accession>A0A517RL60</accession>
<organism evidence="3 4">
    <name type="scientific">Gimesia alba</name>
    <dbReference type="NCBI Taxonomy" id="2527973"/>
    <lineage>
        <taxon>Bacteria</taxon>
        <taxon>Pseudomonadati</taxon>
        <taxon>Planctomycetota</taxon>
        <taxon>Planctomycetia</taxon>
        <taxon>Planctomycetales</taxon>
        <taxon>Planctomycetaceae</taxon>
        <taxon>Gimesia</taxon>
    </lineage>
</organism>
<reference evidence="3 4" key="1">
    <citation type="submission" date="2019-02" db="EMBL/GenBank/DDBJ databases">
        <title>Deep-cultivation of Planctomycetes and their phenomic and genomic characterization uncovers novel biology.</title>
        <authorList>
            <person name="Wiegand S."/>
            <person name="Jogler M."/>
            <person name="Boedeker C."/>
            <person name="Pinto D."/>
            <person name="Vollmers J."/>
            <person name="Rivas-Marin E."/>
            <person name="Kohn T."/>
            <person name="Peeters S.H."/>
            <person name="Heuer A."/>
            <person name="Rast P."/>
            <person name="Oberbeckmann S."/>
            <person name="Bunk B."/>
            <person name="Jeske O."/>
            <person name="Meyerdierks A."/>
            <person name="Storesund J.E."/>
            <person name="Kallscheuer N."/>
            <person name="Luecker S."/>
            <person name="Lage O.M."/>
            <person name="Pohl T."/>
            <person name="Merkel B.J."/>
            <person name="Hornburger P."/>
            <person name="Mueller R.-W."/>
            <person name="Bruemmer F."/>
            <person name="Labrenz M."/>
            <person name="Spormann A.M."/>
            <person name="Op den Camp H."/>
            <person name="Overmann J."/>
            <person name="Amann R."/>
            <person name="Jetten M.S.M."/>
            <person name="Mascher T."/>
            <person name="Medema M.H."/>
            <person name="Devos D.P."/>
            <person name="Kaster A.-K."/>
            <person name="Ovreas L."/>
            <person name="Rohde M."/>
            <person name="Galperin M.Y."/>
            <person name="Jogler C."/>
        </authorList>
    </citation>
    <scope>NUCLEOTIDE SEQUENCE [LARGE SCALE GENOMIC DNA]</scope>
    <source>
        <strain evidence="3 4">Pan241w</strain>
    </source>
</reference>
<dbReference type="InterPro" id="IPR001789">
    <property type="entry name" value="Sig_transdc_resp-reg_receiver"/>
</dbReference>
<evidence type="ECO:0000256" key="1">
    <source>
        <dbReference type="PROSITE-ProRule" id="PRU00169"/>
    </source>
</evidence>
<dbReference type="SUPFAM" id="SSF52172">
    <property type="entry name" value="CheY-like"/>
    <property type="match status" value="1"/>
</dbReference>
<feature type="modified residue" description="4-aspartylphosphate" evidence="1">
    <location>
        <position position="53"/>
    </location>
</feature>
<dbReference type="Gene3D" id="3.40.50.1580">
    <property type="entry name" value="Nucleoside phosphorylase domain"/>
    <property type="match status" value="1"/>
</dbReference>
<dbReference type="InterPro" id="IPR011006">
    <property type="entry name" value="CheY-like_superfamily"/>
</dbReference>
<feature type="domain" description="Response regulatory" evidence="2">
    <location>
        <begin position="3"/>
        <end position="126"/>
    </location>
</feature>
<dbReference type="PANTHER" id="PTHR46832">
    <property type="entry name" value="5'-METHYLTHIOADENOSINE/S-ADENOSYLHOMOCYSTEINE NUCLEOSIDASE"/>
    <property type="match status" value="1"/>
</dbReference>